<dbReference type="RefSeq" id="WP_186409644.1">
    <property type="nucleotide sequence ID" value="NZ_FLQY01000023.1"/>
</dbReference>
<dbReference type="InterPro" id="IPR007332">
    <property type="entry name" value="DUF411"/>
</dbReference>
<evidence type="ECO:0000313" key="3">
    <source>
        <dbReference type="Proteomes" id="UP000199600"/>
    </source>
</evidence>
<gene>
    <name evidence="2" type="ORF">PROAA_1190023</name>
</gene>
<accession>A0A1A8XH71</accession>
<reference evidence="2 3" key="1">
    <citation type="submission" date="2016-06" db="EMBL/GenBank/DDBJ databases">
        <authorList>
            <person name="Kjaerup R.B."/>
            <person name="Dalgaard T.S."/>
            <person name="Juul-Madsen H.R."/>
        </authorList>
    </citation>
    <scope>NUCLEOTIDE SEQUENCE [LARGE SCALE GENOMIC DNA]</scope>
    <source>
        <strain evidence="2">2</strain>
    </source>
</reference>
<keyword evidence="1" id="KW-0732">Signal</keyword>
<dbReference type="AlphaFoldDB" id="A0A1A8XH71"/>
<sequence length="145" mass="15383">MKPQLRMTVFLSLFASSVWAAPTLPAVQVYKSPQCGCCEKWVDHMKSAGFKVIAHDTNTVAEHKTRLGVPLAMGSCHTAEVGGYFVEGHVPAGDVKKLLAEKPQAKGLGVPGMPASSPGMDDGSKTPYEVLLVGKDGSTTTFARH</sequence>
<feature type="signal peptide" evidence="1">
    <location>
        <begin position="1"/>
        <end position="20"/>
    </location>
</feature>
<keyword evidence="3" id="KW-1185">Reference proteome</keyword>
<evidence type="ECO:0000256" key="1">
    <source>
        <dbReference type="SAM" id="SignalP"/>
    </source>
</evidence>
<dbReference type="Pfam" id="PF04214">
    <property type="entry name" value="DUF411"/>
    <property type="match status" value="1"/>
</dbReference>
<feature type="chain" id="PRO_5008381477" description="Metal-binding protein" evidence="1">
    <location>
        <begin position="21"/>
        <end position="145"/>
    </location>
</feature>
<dbReference type="Proteomes" id="UP000199600">
    <property type="component" value="Unassembled WGS sequence"/>
</dbReference>
<evidence type="ECO:0008006" key="4">
    <source>
        <dbReference type="Google" id="ProtNLM"/>
    </source>
</evidence>
<dbReference type="EMBL" id="FLQY01000023">
    <property type="protein sequence ID" value="SBT04041.1"/>
    <property type="molecule type" value="Genomic_DNA"/>
</dbReference>
<organism evidence="2 3">
    <name type="scientific">Candidatus Propionivibrio aalborgensis</name>
    <dbReference type="NCBI Taxonomy" id="1860101"/>
    <lineage>
        <taxon>Bacteria</taxon>
        <taxon>Pseudomonadati</taxon>
        <taxon>Pseudomonadota</taxon>
        <taxon>Betaproteobacteria</taxon>
        <taxon>Rhodocyclales</taxon>
        <taxon>Rhodocyclaceae</taxon>
        <taxon>Propionivibrio</taxon>
    </lineage>
</organism>
<proteinExistence type="predicted"/>
<name>A0A1A8XH71_9RHOO</name>
<protein>
    <recommendedName>
        <fullName evidence="4">Metal-binding protein</fullName>
    </recommendedName>
</protein>
<evidence type="ECO:0000313" key="2">
    <source>
        <dbReference type="EMBL" id="SBT04041.1"/>
    </source>
</evidence>